<proteinExistence type="predicted"/>
<dbReference type="Proteomes" id="UP001472677">
    <property type="component" value="Unassembled WGS sequence"/>
</dbReference>
<gene>
    <name evidence="2" type="ORF">V6N12_063379</name>
</gene>
<dbReference type="EMBL" id="JBBPBM010000007">
    <property type="protein sequence ID" value="KAK8575713.1"/>
    <property type="molecule type" value="Genomic_DNA"/>
</dbReference>
<evidence type="ECO:0000313" key="2">
    <source>
        <dbReference type="EMBL" id="KAK8575713.1"/>
    </source>
</evidence>
<organism evidence="2 3">
    <name type="scientific">Hibiscus sabdariffa</name>
    <name type="common">roselle</name>
    <dbReference type="NCBI Taxonomy" id="183260"/>
    <lineage>
        <taxon>Eukaryota</taxon>
        <taxon>Viridiplantae</taxon>
        <taxon>Streptophyta</taxon>
        <taxon>Embryophyta</taxon>
        <taxon>Tracheophyta</taxon>
        <taxon>Spermatophyta</taxon>
        <taxon>Magnoliopsida</taxon>
        <taxon>eudicotyledons</taxon>
        <taxon>Gunneridae</taxon>
        <taxon>Pentapetalae</taxon>
        <taxon>rosids</taxon>
        <taxon>malvids</taxon>
        <taxon>Malvales</taxon>
        <taxon>Malvaceae</taxon>
        <taxon>Malvoideae</taxon>
        <taxon>Hibiscus</taxon>
    </lineage>
</organism>
<keyword evidence="3" id="KW-1185">Reference proteome</keyword>
<feature type="compositionally biased region" description="Low complexity" evidence="1">
    <location>
        <begin position="1"/>
        <end position="12"/>
    </location>
</feature>
<feature type="region of interest" description="Disordered" evidence="1">
    <location>
        <begin position="1"/>
        <end position="37"/>
    </location>
</feature>
<protein>
    <submittedName>
        <fullName evidence="2">Uncharacterized protein</fullName>
    </submittedName>
</protein>
<evidence type="ECO:0000256" key="1">
    <source>
        <dbReference type="SAM" id="MobiDB-lite"/>
    </source>
</evidence>
<comment type="caution">
    <text evidence="2">The sequence shown here is derived from an EMBL/GenBank/DDBJ whole genome shotgun (WGS) entry which is preliminary data.</text>
</comment>
<evidence type="ECO:0000313" key="3">
    <source>
        <dbReference type="Proteomes" id="UP001472677"/>
    </source>
</evidence>
<name>A0ABR2FBN7_9ROSI</name>
<reference evidence="2 3" key="1">
    <citation type="journal article" date="2024" name="G3 (Bethesda)">
        <title>Genome assembly of Hibiscus sabdariffa L. provides insights into metabolisms of medicinal natural products.</title>
        <authorList>
            <person name="Kim T."/>
        </authorList>
    </citation>
    <scope>NUCLEOTIDE SEQUENCE [LARGE SCALE GENOMIC DNA]</scope>
    <source>
        <strain evidence="2">TK-2024</strain>
        <tissue evidence="2">Old leaves</tissue>
    </source>
</reference>
<sequence length="86" mass="9179">MGSSSSITSPSILNPFPPQFSRIHPLPSLPTPSSPPCNRRLVRRGLPLPLAASSTDFNFALHDALESSGIDTSHARVLLLPSFIGM</sequence>
<accession>A0ABR2FBN7</accession>